<keyword evidence="2" id="KW-1185">Reference proteome</keyword>
<reference evidence="1" key="1">
    <citation type="submission" date="2021-03" db="EMBL/GenBank/DDBJ databases">
        <title>Draft genome sequence of rust myrtle Austropuccinia psidii MF-1, a brazilian biotype.</title>
        <authorList>
            <person name="Quecine M.C."/>
            <person name="Pachon D.M.R."/>
            <person name="Bonatelli M.L."/>
            <person name="Correr F.H."/>
            <person name="Franceschini L.M."/>
            <person name="Leite T.F."/>
            <person name="Margarido G.R.A."/>
            <person name="Almeida C.A."/>
            <person name="Ferrarezi J.A."/>
            <person name="Labate C.A."/>
        </authorList>
    </citation>
    <scope>NUCLEOTIDE SEQUENCE</scope>
    <source>
        <strain evidence="1">MF-1</strain>
    </source>
</reference>
<dbReference type="AlphaFoldDB" id="A0A9Q3KK14"/>
<gene>
    <name evidence="1" type="ORF">O181_122179</name>
</gene>
<dbReference type="EMBL" id="AVOT02112554">
    <property type="protein sequence ID" value="MBW0582464.1"/>
    <property type="molecule type" value="Genomic_DNA"/>
</dbReference>
<sequence length="241" mass="28288">MIQTLEEMIRRFCADGMEFKDYDGFMPYWCTLTPALELAYKTSINYSTGKTPEMLEKGWNPKYTVDTLKRYLVDIHPTAFRFKLLLDKVRNHEKHRMNDAFEYSKQKWNERNKNPEFKLGDLMIVSTLNFNNMKGQRKLKDSFAGPFSIRAPHGTSAAQVELSGELENKHPNFPVSLVKHYPSSEKELFSLRNEQPSEVPPLDQSEEKEVLKVLKERRLRENMKENTWSGTKIHNMKMNGF</sequence>
<organism evidence="1 2">
    <name type="scientific">Austropuccinia psidii MF-1</name>
    <dbReference type="NCBI Taxonomy" id="1389203"/>
    <lineage>
        <taxon>Eukaryota</taxon>
        <taxon>Fungi</taxon>
        <taxon>Dikarya</taxon>
        <taxon>Basidiomycota</taxon>
        <taxon>Pucciniomycotina</taxon>
        <taxon>Pucciniomycetes</taxon>
        <taxon>Pucciniales</taxon>
        <taxon>Sphaerophragmiaceae</taxon>
        <taxon>Austropuccinia</taxon>
    </lineage>
</organism>
<comment type="caution">
    <text evidence="1">The sequence shown here is derived from an EMBL/GenBank/DDBJ whole genome shotgun (WGS) entry which is preliminary data.</text>
</comment>
<protein>
    <submittedName>
        <fullName evidence="1">Uncharacterized protein</fullName>
    </submittedName>
</protein>
<evidence type="ECO:0000313" key="2">
    <source>
        <dbReference type="Proteomes" id="UP000765509"/>
    </source>
</evidence>
<dbReference type="Proteomes" id="UP000765509">
    <property type="component" value="Unassembled WGS sequence"/>
</dbReference>
<accession>A0A9Q3KK14</accession>
<proteinExistence type="predicted"/>
<evidence type="ECO:0000313" key="1">
    <source>
        <dbReference type="EMBL" id="MBW0582464.1"/>
    </source>
</evidence>
<name>A0A9Q3KK14_9BASI</name>